<evidence type="ECO:0008006" key="2">
    <source>
        <dbReference type="Google" id="ProtNLM"/>
    </source>
</evidence>
<protein>
    <recommendedName>
        <fullName evidence="2">Fibronectin type-III domain-containing protein</fullName>
    </recommendedName>
</protein>
<dbReference type="EMBL" id="LAZR01000636">
    <property type="protein sequence ID" value="KKN62075.1"/>
    <property type="molecule type" value="Genomic_DNA"/>
</dbReference>
<organism evidence="1">
    <name type="scientific">marine sediment metagenome</name>
    <dbReference type="NCBI Taxonomy" id="412755"/>
    <lineage>
        <taxon>unclassified sequences</taxon>
        <taxon>metagenomes</taxon>
        <taxon>ecological metagenomes</taxon>
    </lineage>
</organism>
<dbReference type="AlphaFoldDB" id="A0A0F9S017"/>
<evidence type="ECO:0000313" key="1">
    <source>
        <dbReference type="EMBL" id="KKN62075.1"/>
    </source>
</evidence>
<name>A0A0F9S017_9ZZZZ</name>
<proteinExistence type="predicted"/>
<reference evidence="1" key="1">
    <citation type="journal article" date="2015" name="Nature">
        <title>Complex archaea that bridge the gap between prokaryotes and eukaryotes.</title>
        <authorList>
            <person name="Spang A."/>
            <person name="Saw J.H."/>
            <person name="Jorgensen S.L."/>
            <person name="Zaremba-Niedzwiedzka K."/>
            <person name="Martijn J."/>
            <person name="Lind A.E."/>
            <person name="van Eijk R."/>
            <person name="Schleper C."/>
            <person name="Guy L."/>
            <person name="Ettema T.J."/>
        </authorList>
    </citation>
    <scope>NUCLEOTIDE SEQUENCE</scope>
</reference>
<accession>A0A0F9S017</accession>
<gene>
    <name evidence="1" type="ORF">LCGC14_0515700</name>
</gene>
<sequence>MLEQSQPTVSRLTDDTFALAWTSNGQDGNSHAIVASVFNATTMKNITSEFIVNTYYTDSQQQPILTSLTSDKFVVAWASNGQDGSSFAVVARVFNATTGNNLTSEFIMNNYTTLDQSEPALCRLTNDTFVASWSSNGQDGSNHAIIASIFNATTGKNITAEFIVNNYTTNSQSQSSLTSLTEEIFVVVWSSVGQDGSSNAIVGTVINATTGKNVTSEFVINTYTTSDQSLPSISRLTDETFVATWTINGQDGSSYAIVASVVNATSGTNLKLNL</sequence>
<comment type="caution">
    <text evidence="1">The sequence shown here is derived from an EMBL/GenBank/DDBJ whole genome shotgun (WGS) entry which is preliminary data.</text>
</comment>